<protein>
    <submittedName>
        <fullName evidence="6">Exonuclease domain-containing protein</fullName>
    </submittedName>
</protein>
<comment type="caution">
    <text evidence="6">The sequence shown here is derived from an EMBL/GenBank/DDBJ whole genome shotgun (WGS) entry which is preliminary data.</text>
</comment>
<evidence type="ECO:0000313" key="7">
    <source>
        <dbReference type="Proteomes" id="UP001597453"/>
    </source>
</evidence>
<evidence type="ECO:0000256" key="1">
    <source>
        <dbReference type="ARBA" id="ARBA00022722"/>
    </source>
</evidence>
<proteinExistence type="predicted"/>
<dbReference type="InterPro" id="IPR036420">
    <property type="entry name" value="BRCT_dom_sf"/>
</dbReference>
<name>A0ABW5RJ30_9MICO</name>
<keyword evidence="3 6" id="KW-0269">Exonuclease</keyword>
<gene>
    <name evidence="6" type="ORF">ACFSUQ_03920</name>
</gene>
<reference evidence="7" key="1">
    <citation type="journal article" date="2019" name="Int. J. Syst. Evol. Microbiol.">
        <title>The Global Catalogue of Microorganisms (GCM) 10K type strain sequencing project: providing services to taxonomists for standard genome sequencing and annotation.</title>
        <authorList>
            <consortium name="The Broad Institute Genomics Platform"/>
            <consortium name="The Broad Institute Genome Sequencing Center for Infectious Disease"/>
            <person name="Wu L."/>
            <person name="Ma J."/>
        </authorList>
    </citation>
    <scope>NUCLEOTIDE SEQUENCE [LARGE SCALE GENOMIC DNA]</scope>
    <source>
        <strain evidence="7">TISTR 1511</strain>
    </source>
</reference>
<dbReference type="Gene3D" id="3.30.420.10">
    <property type="entry name" value="Ribonuclease H-like superfamily/Ribonuclease H"/>
    <property type="match status" value="1"/>
</dbReference>
<keyword evidence="7" id="KW-1185">Reference proteome</keyword>
<feature type="compositionally biased region" description="Basic and acidic residues" evidence="4">
    <location>
        <begin position="465"/>
        <end position="474"/>
    </location>
</feature>
<dbReference type="PANTHER" id="PTHR30231">
    <property type="entry name" value="DNA POLYMERASE III SUBUNIT EPSILON"/>
    <property type="match status" value="1"/>
</dbReference>
<dbReference type="SUPFAM" id="SSF53098">
    <property type="entry name" value="Ribonuclease H-like"/>
    <property type="match status" value="1"/>
</dbReference>
<evidence type="ECO:0000259" key="5">
    <source>
        <dbReference type="SMART" id="SM00479"/>
    </source>
</evidence>
<dbReference type="Pfam" id="PF00929">
    <property type="entry name" value="RNase_T"/>
    <property type="match status" value="1"/>
</dbReference>
<evidence type="ECO:0000256" key="2">
    <source>
        <dbReference type="ARBA" id="ARBA00022801"/>
    </source>
</evidence>
<dbReference type="PANTHER" id="PTHR30231:SF4">
    <property type="entry name" value="PROTEIN NEN2"/>
    <property type="match status" value="1"/>
</dbReference>
<dbReference type="GO" id="GO:0004527">
    <property type="term" value="F:exonuclease activity"/>
    <property type="evidence" value="ECO:0007669"/>
    <property type="project" value="UniProtKB-KW"/>
</dbReference>
<feature type="region of interest" description="Disordered" evidence="4">
    <location>
        <begin position="454"/>
        <end position="474"/>
    </location>
</feature>
<dbReference type="Gene3D" id="3.40.50.10190">
    <property type="entry name" value="BRCT domain"/>
    <property type="match status" value="1"/>
</dbReference>
<accession>A0ABW5RJ30</accession>
<feature type="compositionally biased region" description="Polar residues" evidence="4">
    <location>
        <begin position="454"/>
        <end position="464"/>
    </location>
</feature>
<dbReference type="CDD" id="cd06127">
    <property type="entry name" value="DEDDh"/>
    <property type="match status" value="1"/>
</dbReference>
<dbReference type="InterPro" id="IPR036397">
    <property type="entry name" value="RNaseH_sf"/>
</dbReference>
<dbReference type="RefSeq" id="WP_066056644.1">
    <property type="nucleotide sequence ID" value="NZ_JBHUNF010000002.1"/>
</dbReference>
<keyword evidence="1" id="KW-0540">Nuclease</keyword>
<dbReference type="InterPro" id="IPR006054">
    <property type="entry name" value="DnaQ"/>
</dbReference>
<evidence type="ECO:0000313" key="6">
    <source>
        <dbReference type="EMBL" id="MFD2674444.1"/>
    </source>
</evidence>
<feature type="domain" description="Exonuclease" evidence="5">
    <location>
        <begin position="5"/>
        <end position="172"/>
    </location>
</feature>
<organism evidence="6 7">
    <name type="scientific">Gulosibacter bifidus</name>
    <dbReference type="NCBI Taxonomy" id="272239"/>
    <lineage>
        <taxon>Bacteria</taxon>
        <taxon>Bacillati</taxon>
        <taxon>Actinomycetota</taxon>
        <taxon>Actinomycetes</taxon>
        <taxon>Micrococcales</taxon>
        <taxon>Microbacteriaceae</taxon>
        <taxon>Gulosibacter</taxon>
    </lineage>
</organism>
<keyword evidence="2" id="KW-0378">Hydrolase</keyword>
<evidence type="ECO:0000256" key="3">
    <source>
        <dbReference type="ARBA" id="ARBA00022839"/>
    </source>
</evidence>
<dbReference type="InterPro" id="IPR012337">
    <property type="entry name" value="RNaseH-like_sf"/>
</dbReference>
<dbReference type="NCBIfam" id="TIGR00573">
    <property type="entry name" value="dnaq"/>
    <property type="match status" value="1"/>
</dbReference>
<evidence type="ECO:0000256" key="4">
    <source>
        <dbReference type="SAM" id="MobiDB-lite"/>
    </source>
</evidence>
<dbReference type="InterPro" id="IPR013520">
    <property type="entry name" value="Ribonucl_H"/>
</dbReference>
<dbReference type="SMART" id="SM00479">
    <property type="entry name" value="EXOIII"/>
    <property type="match status" value="1"/>
</dbReference>
<dbReference type="SUPFAM" id="SSF52113">
    <property type="entry name" value="BRCT domain"/>
    <property type="match status" value="1"/>
</dbReference>
<sequence>MPGPGYAVFDLETTGLTPLHHRVIEIGVVLVSPDGEITDRWETLLHPDRDLGPTHVHGLRGAHMQHAPRFADIADELSELLHGRVPVAHNASFDTRFLAAEWARAGMLPNAEFPSRYLCTMQLAARLMPGIGRKLSECCASLDIELVDAHAALADAEATAQLLSAYIDANRDKRLWGTALSTPFRADVLRRLGSSGATWSRAQAEAQMGVTGGTMTIDVTGAAGTGGASTVAGGVDAASSPLARVIADEPGEDESLTDGERAYFALLDICLEDGILTVVEADQVTALSETHGVSQLRRHELHQRYFDGVVASAWQDGVLTDAEATQLRTFGEILGVGLPVIAAALEPRVAVASPVSNDAFVLTPGMGVTMTGTFSCPKEQWAERLEACGFIWEQTLTKKRTDVLIAADVDSLSGKAKKARQYGKPIRDEAWLEAALAPFAAAVLVQEPLAKFQIQGQPSTATQTEKAETKQQSR</sequence>
<dbReference type="EMBL" id="JBHUNF010000002">
    <property type="protein sequence ID" value="MFD2674444.1"/>
    <property type="molecule type" value="Genomic_DNA"/>
</dbReference>
<dbReference type="Proteomes" id="UP001597453">
    <property type="component" value="Unassembled WGS sequence"/>
</dbReference>